<feature type="transmembrane region" description="Helical" evidence="9">
    <location>
        <begin position="53"/>
        <end position="75"/>
    </location>
</feature>
<comment type="similarity">
    <text evidence="2">Belongs to the binding-protein-dependent transport system permease family. HisMQ subfamily.</text>
</comment>
<sequence>MIDVLEFWATYLPQLLNGLAVSLKVTGASLMIGIPLGLILALTVQAKSLPIRWLSLIIVEIGRGAPALILLQFAYFGLPNLGLSLTSFMAAVAALSWSTAAYTSEIIRAGLQAVPRGQIEACDALGMSLADQLRFVIVPQGLRVAAPALLGFAVLMLQASSLAFTIALPELLSQAYMIGTSTFRYMTILVLAGALYASICIPATLLVSWFERRLDRHI</sequence>
<name>A0ABV9H4R9_9HYPH</name>
<dbReference type="Gene3D" id="1.10.3720.10">
    <property type="entry name" value="MetI-like"/>
    <property type="match status" value="1"/>
</dbReference>
<dbReference type="SUPFAM" id="SSF161098">
    <property type="entry name" value="MetI-like"/>
    <property type="match status" value="1"/>
</dbReference>
<evidence type="ECO:0000256" key="1">
    <source>
        <dbReference type="ARBA" id="ARBA00004429"/>
    </source>
</evidence>
<comment type="caution">
    <text evidence="11">The sequence shown here is derived from an EMBL/GenBank/DDBJ whole genome shotgun (WGS) entry which is preliminary data.</text>
</comment>
<evidence type="ECO:0000259" key="10">
    <source>
        <dbReference type="PROSITE" id="PS50928"/>
    </source>
</evidence>
<dbReference type="EMBL" id="JBHSEL010000053">
    <property type="protein sequence ID" value="MFC4625207.1"/>
    <property type="molecule type" value="Genomic_DNA"/>
</dbReference>
<evidence type="ECO:0000256" key="4">
    <source>
        <dbReference type="ARBA" id="ARBA00022475"/>
    </source>
</evidence>
<keyword evidence="5 9" id="KW-0812">Transmembrane</keyword>
<accession>A0ABV9H4R9</accession>
<dbReference type="PROSITE" id="PS50928">
    <property type="entry name" value="ABC_TM1"/>
    <property type="match status" value="1"/>
</dbReference>
<dbReference type="InterPro" id="IPR035906">
    <property type="entry name" value="MetI-like_sf"/>
</dbReference>
<keyword evidence="12" id="KW-1185">Reference proteome</keyword>
<dbReference type="Pfam" id="PF00528">
    <property type="entry name" value="BPD_transp_1"/>
    <property type="match status" value="1"/>
</dbReference>
<dbReference type="InterPro" id="IPR043429">
    <property type="entry name" value="ArtM/GltK/GlnP/TcyL/YhdX-like"/>
</dbReference>
<dbReference type="InterPro" id="IPR000515">
    <property type="entry name" value="MetI-like"/>
</dbReference>
<evidence type="ECO:0000256" key="2">
    <source>
        <dbReference type="ARBA" id="ARBA00010072"/>
    </source>
</evidence>
<evidence type="ECO:0000256" key="8">
    <source>
        <dbReference type="ARBA" id="ARBA00023136"/>
    </source>
</evidence>
<evidence type="ECO:0000256" key="5">
    <source>
        <dbReference type="ARBA" id="ARBA00022692"/>
    </source>
</evidence>
<dbReference type="InterPro" id="IPR010065">
    <property type="entry name" value="AA_ABC_transptr_permease_3TM"/>
</dbReference>
<reference evidence="12" key="1">
    <citation type="journal article" date="2019" name="Int. J. Syst. Evol. Microbiol.">
        <title>The Global Catalogue of Microorganisms (GCM) 10K type strain sequencing project: providing services to taxonomists for standard genome sequencing and annotation.</title>
        <authorList>
            <consortium name="The Broad Institute Genomics Platform"/>
            <consortium name="The Broad Institute Genome Sequencing Center for Infectious Disease"/>
            <person name="Wu L."/>
            <person name="Ma J."/>
        </authorList>
    </citation>
    <scope>NUCLEOTIDE SEQUENCE [LARGE SCALE GENOMIC DNA]</scope>
    <source>
        <strain evidence="12">CGMCC 1.15731</strain>
    </source>
</reference>
<gene>
    <name evidence="11" type="ORF">ACFO1V_08230</name>
</gene>
<organism evidence="11 12">
    <name type="scientific">Daeguia caeni</name>
    <dbReference type="NCBI Taxonomy" id="439612"/>
    <lineage>
        <taxon>Bacteria</taxon>
        <taxon>Pseudomonadati</taxon>
        <taxon>Pseudomonadota</taxon>
        <taxon>Alphaproteobacteria</taxon>
        <taxon>Hyphomicrobiales</taxon>
        <taxon>Brucellaceae</taxon>
        <taxon>Daeguia</taxon>
    </lineage>
</organism>
<dbReference type="RefSeq" id="WP_374829548.1">
    <property type="nucleotide sequence ID" value="NZ_JBHEEZ010000001.1"/>
</dbReference>
<feature type="transmembrane region" description="Helical" evidence="9">
    <location>
        <begin position="81"/>
        <end position="102"/>
    </location>
</feature>
<dbReference type="PANTHER" id="PTHR30614">
    <property type="entry name" value="MEMBRANE COMPONENT OF AMINO ACID ABC TRANSPORTER"/>
    <property type="match status" value="1"/>
</dbReference>
<feature type="transmembrane region" description="Helical" evidence="9">
    <location>
        <begin position="20"/>
        <end position="41"/>
    </location>
</feature>
<dbReference type="CDD" id="cd06261">
    <property type="entry name" value="TM_PBP2"/>
    <property type="match status" value="1"/>
</dbReference>
<dbReference type="PANTHER" id="PTHR30614:SF0">
    <property type="entry name" value="L-CYSTINE TRANSPORT SYSTEM PERMEASE PROTEIN TCYL"/>
    <property type="match status" value="1"/>
</dbReference>
<proteinExistence type="inferred from homology"/>
<protein>
    <submittedName>
        <fullName evidence="11">Amino acid ABC transporter permease</fullName>
    </submittedName>
</protein>
<keyword evidence="8 9" id="KW-0472">Membrane</keyword>
<keyword evidence="4" id="KW-1003">Cell membrane</keyword>
<evidence type="ECO:0000256" key="9">
    <source>
        <dbReference type="RuleBase" id="RU363032"/>
    </source>
</evidence>
<evidence type="ECO:0000256" key="7">
    <source>
        <dbReference type="ARBA" id="ARBA00022989"/>
    </source>
</evidence>
<evidence type="ECO:0000256" key="6">
    <source>
        <dbReference type="ARBA" id="ARBA00022970"/>
    </source>
</evidence>
<keyword evidence="3 9" id="KW-0813">Transport</keyword>
<dbReference type="NCBIfam" id="TIGR01726">
    <property type="entry name" value="HEQRo_perm_3TM"/>
    <property type="match status" value="1"/>
</dbReference>
<evidence type="ECO:0000256" key="3">
    <source>
        <dbReference type="ARBA" id="ARBA00022448"/>
    </source>
</evidence>
<feature type="transmembrane region" description="Helical" evidence="9">
    <location>
        <begin position="144"/>
        <end position="168"/>
    </location>
</feature>
<evidence type="ECO:0000313" key="12">
    <source>
        <dbReference type="Proteomes" id="UP001596042"/>
    </source>
</evidence>
<keyword evidence="6" id="KW-0029">Amino-acid transport</keyword>
<evidence type="ECO:0000313" key="11">
    <source>
        <dbReference type="EMBL" id="MFC4625207.1"/>
    </source>
</evidence>
<keyword evidence="7 9" id="KW-1133">Transmembrane helix</keyword>
<feature type="transmembrane region" description="Helical" evidence="9">
    <location>
        <begin position="188"/>
        <end position="210"/>
    </location>
</feature>
<feature type="domain" description="ABC transmembrane type-1" evidence="10">
    <location>
        <begin position="19"/>
        <end position="207"/>
    </location>
</feature>
<dbReference type="Proteomes" id="UP001596042">
    <property type="component" value="Unassembled WGS sequence"/>
</dbReference>
<comment type="subcellular location">
    <subcellularLocation>
        <location evidence="1">Cell inner membrane</location>
        <topology evidence="1">Multi-pass membrane protein</topology>
    </subcellularLocation>
    <subcellularLocation>
        <location evidence="9">Cell membrane</location>
        <topology evidence="9">Multi-pass membrane protein</topology>
    </subcellularLocation>
</comment>